<evidence type="ECO:0000313" key="4">
    <source>
        <dbReference type="Proteomes" id="UP001281410"/>
    </source>
</evidence>
<keyword evidence="2" id="KW-1133">Transmembrane helix</keyword>
<protein>
    <submittedName>
        <fullName evidence="3">Uncharacterized protein</fullName>
    </submittedName>
</protein>
<feature type="compositionally biased region" description="Basic and acidic residues" evidence="1">
    <location>
        <begin position="306"/>
        <end position="320"/>
    </location>
</feature>
<feature type="region of interest" description="Disordered" evidence="1">
    <location>
        <begin position="246"/>
        <end position="326"/>
    </location>
</feature>
<name>A0AAE0AEM3_9ROSI</name>
<dbReference type="AlphaFoldDB" id="A0AAE0AEM3"/>
<proteinExistence type="predicted"/>
<evidence type="ECO:0000256" key="2">
    <source>
        <dbReference type="SAM" id="Phobius"/>
    </source>
</evidence>
<dbReference type="Proteomes" id="UP001281410">
    <property type="component" value="Unassembled WGS sequence"/>
</dbReference>
<dbReference type="PANTHER" id="PTHR36748:SF3">
    <property type="entry name" value="MENTAL RETARDATION GTPASE ACTIVATING PROTEIN"/>
    <property type="match status" value="1"/>
</dbReference>
<gene>
    <name evidence="3" type="ORF">Dsin_016824</name>
</gene>
<evidence type="ECO:0000256" key="1">
    <source>
        <dbReference type="SAM" id="MobiDB-lite"/>
    </source>
</evidence>
<comment type="caution">
    <text evidence="3">The sequence shown here is derived from an EMBL/GenBank/DDBJ whole genome shotgun (WGS) entry which is preliminary data.</text>
</comment>
<accession>A0AAE0AEM3</accession>
<keyword evidence="2" id="KW-0472">Membrane</keyword>
<organism evidence="3 4">
    <name type="scientific">Dipteronia sinensis</name>
    <dbReference type="NCBI Taxonomy" id="43782"/>
    <lineage>
        <taxon>Eukaryota</taxon>
        <taxon>Viridiplantae</taxon>
        <taxon>Streptophyta</taxon>
        <taxon>Embryophyta</taxon>
        <taxon>Tracheophyta</taxon>
        <taxon>Spermatophyta</taxon>
        <taxon>Magnoliopsida</taxon>
        <taxon>eudicotyledons</taxon>
        <taxon>Gunneridae</taxon>
        <taxon>Pentapetalae</taxon>
        <taxon>rosids</taxon>
        <taxon>malvids</taxon>
        <taxon>Sapindales</taxon>
        <taxon>Sapindaceae</taxon>
        <taxon>Hippocastanoideae</taxon>
        <taxon>Acereae</taxon>
        <taxon>Dipteronia</taxon>
    </lineage>
</organism>
<dbReference type="PANTHER" id="PTHR36748">
    <property type="entry name" value="MENTAL RETARDATION GTPASE ACTIVATING PROTEIN"/>
    <property type="match status" value="1"/>
</dbReference>
<sequence length="360" mass="41482">MGSMMEQSRARDETEFNLREWGLKARISRETTISRRFSASNITSFREDTCRSFRSNFTISSTASSPGYPCLRGFIFLSLLIHILFFSFFFFWSQSFHISNLQKKLIHQPTLSPLLSKVHTHNSCLFEFKHFSFVCWKCYGVLRCCAALQARSLYNNSWECSSPDGFALNSKWNEAEKYICNPLSGEFPMECLSAKTLSGRSFRNLTNRITMSAPLVYNSSHHSRPIQTKPSSITMQLQDHVTVNFPVPEKKMEGTTRDVGTQSTPPDLSSTSPSPASTPSIIKSEAEAGDSPNYYAKMTAEEEVEVKETREKEETTKREKEDEESCRWRCRQGGCLSWMRKRHREKHKQRNNHHIYLPTL</sequence>
<keyword evidence="4" id="KW-1185">Reference proteome</keyword>
<keyword evidence="2" id="KW-0812">Transmembrane</keyword>
<feature type="compositionally biased region" description="Low complexity" evidence="1">
    <location>
        <begin position="261"/>
        <end position="280"/>
    </location>
</feature>
<reference evidence="3" key="1">
    <citation type="journal article" date="2023" name="Plant J.">
        <title>Genome sequences and population genomics provide insights into the demographic history, inbreeding, and mutation load of two 'living fossil' tree species of Dipteronia.</title>
        <authorList>
            <person name="Feng Y."/>
            <person name="Comes H.P."/>
            <person name="Chen J."/>
            <person name="Zhu S."/>
            <person name="Lu R."/>
            <person name="Zhang X."/>
            <person name="Li P."/>
            <person name="Qiu J."/>
            <person name="Olsen K.M."/>
            <person name="Qiu Y."/>
        </authorList>
    </citation>
    <scope>NUCLEOTIDE SEQUENCE</scope>
    <source>
        <strain evidence="3">NBL</strain>
    </source>
</reference>
<evidence type="ECO:0000313" key="3">
    <source>
        <dbReference type="EMBL" id="KAK3212118.1"/>
    </source>
</evidence>
<dbReference type="EMBL" id="JANJYJ010000005">
    <property type="protein sequence ID" value="KAK3212118.1"/>
    <property type="molecule type" value="Genomic_DNA"/>
</dbReference>
<feature type="transmembrane region" description="Helical" evidence="2">
    <location>
        <begin position="74"/>
        <end position="92"/>
    </location>
</feature>